<dbReference type="PANTHER" id="PTHR35394:SF5">
    <property type="entry name" value="DUF3176 DOMAIN-CONTAINING PROTEIN"/>
    <property type="match status" value="1"/>
</dbReference>
<gene>
    <name evidence="2" type="ORF">PG993_009299</name>
</gene>
<dbReference type="Proteomes" id="UP001444661">
    <property type="component" value="Unassembled WGS sequence"/>
</dbReference>
<feature type="transmembrane region" description="Helical" evidence="1">
    <location>
        <begin position="500"/>
        <end position="523"/>
    </location>
</feature>
<comment type="caution">
    <text evidence="2">The sequence shown here is derived from an EMBL/GenBank/DDBJ whole genome shotgun (WGS) entry which is preliminary data.</text>
</comment>
<feature type="transmembrane region" description="Helical" evidence="1">
    <location>
        <begin position="38"/>
        <end position="60"/>
    </location>
</feature>
<keyword evidence="1" id="KW-0472">Membrane</keyword>
<dbReference type="Pfam" id="PF11374">
    <property type="entry name" value="DUF3176"/>
    <property type="match status" value="1"/>
</dbReference>
<evidence type="ECO:0000313" key="2">
    <source>
        <dbReference type="EMBL" id="KAK8034304.1"/>
    </source>
</evidence>
<accession>A0ABR1SJ01</accession>
<feature type="transmembrane region" description="Helical" evidence="1">
    <location>
        <begin position="80"/>
        <end position="100"/>
    </location>
</feature>
<evidence type="ECO:0000313" key="3">
    <source>
        <dbReference type="Proteomes" id="UP001444661"/>
    </source>
</evidence>
<proteinExistence type="predicted"/>
<name>A0ABR1SJ01_9PEZI</name>
<dbReference type="InterPro" id="IPR021514">
    <property type="entry name" value="DUF3176"/>
</dbReference>
<keyword evidence="1" id="KW-1133">Transmembrane helix</keyword>
<dbReference type="PANTHER" id="PTHR35394">
    <property type="entry name" value="DUF3176 DOMAIN-CONTAINING PROTEIN"/>
    <property type="match status" value="1"/>
</dbReference>
<sequence length="580" mass="63267">MAHEKQRKPGASPTYQNLGTNKTSIWHRGREFGHSFGWIWEAVSALVGSGCMAAVVVILWRMQGRPLSSWTFPINLSSSIAAFVTAAKATSLLIVASCLSQSKWRHFQQRSRLRDFEVFDEASRGPLGSLKLLWCLRARWGLAILGALLTIAAVSIDTLAQEMVNLEERDEMIEDPNAKFWVTDAYIGGAKAMTPSFPVVAEGSTIDTRMQGAIYRGLYGIESSPAFSCQSRCEWGSEVPYVTLGLTSRCEDVTQSTLSGGEHREQSGFDSVLLSTPGGLHLNYSDARPDWHTVFDLTAGSLVEYQANSSHNDLQPCSPDFARVAVLRPKNSPDGPKWSELGSNNIEIFECQLSLAAYEYAGLKASGNDFTAEKVAIRPLKPGHGHNGDIDRNKWLKSQEPTFATFNTSGLPSFNVSLPDLGALGDFFPSGLFSGMTLGGPMIPWDSSGLGVVLSGNVDIGQTFANIAQSMTHQLHSAYPDIRAISGKSAKTVVFVRVEWQWLAAPLTIQVVAMLLFLAIMVMTRGQGAILWKSSPTAVLYHNVESPNGPDAVLATEMRSVEHLRRTADDVTVRCMQSIS</sequence>
<keyword evidence="1" id="KW-0812">Transmembrane</keyword>
<protein>
    <submittedName>
        <fullName evidence="2">Uncharacterized protein</fullName>
    </submittedName>
</protein>
<dbReference type="EMBL" id="JAQQWK010000009">
    <property type="protein sequence ID" value="KAK8034304.1"/>
    <property type="molecule type" value="Genomic_DNA"/>
</dbReference>
<feature type="transmembrane region" description="Helical" evidence="1">
    <location>
        <begin position="140"/>
        <end position="160"/>
    </location>
</feature>
<reference evidence="2 3" key="1">
    <citation type="submission" date="2023-01" db="EMBL/GenBank/DDBJ databases">
        <title>Analysis of 21 Apiospora genomes using comparative genomics revels a genus with tremendous synthesis potential of carbohydrate active enzymes and secondary metabolites.</title>
        <authorList>
            <person name="Sorensen T."/>
        </authorList>
    </citation>
    <scope>NUCLEOTIDE SEQUENCE [LARGE SCALE GENOMIC DNA]</scope>
    <source>
        <strain evidence="2 3">CBS 33761</strain>
    </source>
</reference>
<evidence type="ECO:0000256" key="1">
    <source>
        <dbReference type="SAM" id="Phobius"/>
    </source>
</evidence>
<organism evidence="2 3">
    <name type="scientific">Apiospora rasikravindrae</name>
    <dbReference type="NCBI Taxonomy" id="990691"/>
    <lineage>
        <taxon>Eukaryota</taxon>
        <taxon>Fungi</taxon>
        <taxon>Dikarya</taxon>
        <taxon>Ascomycota</taxon>
        <taxon>Pezizomycotina</taxon>
        <taxon>Sordariomycetes</taxon>
        <taxon>Xylariomycetidae</taxon>
        <taxon>Amphisphaeriales</taxon>
        <taxon>Apiosporaceae</taxon>
        <taxon>Apiospora</taxon>
    </lineage>
</organism>
<keyword evidence="3" id="KW-1185">Reference proteome</keyword>